<evidence type="ECO:0000259" key="2">
    <source>
        <dbReference type="Pfam" id="PF08232"/>
    </source>
</evidence>
<dbReference type="GO" id="GO:0005783">
    <property type="term" value="C:endoplasmic reticulum"/>
    <property type="evidence" value="ECO:0007669"/>
    <property type="project" value="EnsemblFungi"/>
</dbReference>
<protein>
    <recommendedName>
        <fullName evidence="2">Striatin N-terminal domain-containing protein</fullName>
    </recommendedName>
</protein>
<dbReference type="KEGG" id="kng:KNAG_0M02230"/>
<dbReference type="AlphaFoldDB" id="J7SBI7"/>
<accession>J7SBI7</accession>
<dbReference type="PANTHER" id="PTHR15653">
    <property type="entry name" value="STRIATIN"/>
    <property type="match status" value="1"/>
</dbReference>
<name>J7SBI7_HUIN7</name>
<dbReference type="OrthoDB" id="727118at2759"/>
<dbReference type="STRING" id="1071383.J7SBI7"/>
<feature type="domain" description="Striatin N-terminal" evidence="2">
    <location>
        <begin position="11"/>
        <end position="56"/>
    </location>
</feature>
<evidence type="ECO:0000313" key="3">
    <source>
        <dbReference type="EMBL" id="CCK73076.1"/>
    </source>
</evidence>
<organism evidence="3 4">
    <name type="scientific">Huiozyma naganishii (strain ATCC MYA-139 / BCRC 22969 / CBS 8797 / KCTC 17520 / NBRC 10181 / NCYC 3082 / Yp74L-3)</name>
    <name type="common">Yeast</name>
    <name type="synonym">Kazachstania naganishii</name>
    <dbReference type="NCBI Taxonomy" id="1071383"/>
    <lineage>
        <taxon>Eukaryota</taxon>
        <taxon>Fungi</taxon>
        <taxon>Dikarya</taxon>
        <taxon>Ascomycota</taxon>
        <taxon>Saccharomycotina</taxon>
        <taxon>Saccharomycetes</taxon>
        <taxon>Saccharomycetales</taxon>
        <taxon>Saccharomycetaceae</taxon>
        <taxon>Huiozyma</taxon>
    </lineage>
</organism>
<dbReference type="HOGENOM" id="CLU_034775_0_0_1"/>
<proteinExistence type="predicted"/>
<dbReference type="PANTHER" id="PTHR15653:SF0">
    <property type="entry name" value="CONNECTOR OF KINASE TO AP-1, ISOFORM E"/>
    <property type="match status" value="1"/>
</dbReference>
<dbReference type="InterPro" id="IPR051488">
    <property type="entry name" value="WD_repeat_striatin"/>
</dbReference>
<sequence>MQSNYSYPQYTLPGVMHYLQTEFTKNERDRITWELERSEMRSYIAKLEGENRDLRHKVAALESGQAREKSKHQGDLEPQSLSLGDGALEKLTKARENVQENVKEIIYLLNGPNVTTQLASVSGRGMPLHTMEELSLNTKRPVETQRVDESNGGARPIDESVDSLFSTKSGAVNPQVAPVEVAGGAGAGMDAVAAAETRDLGAGVVPNTRADTCHKQVLKVFKNNILATLNGTLKYYIIDEDSNCKEMEMAFGPLLKDDLLDIFWLNNDEILSLDQEGIKLWNTYKKQLAGSLSIFDAALKVDYKQIINVDYKNKWLLLTTLDTVLILELSINNDTNPLSVHNVYRIPVEQCHSAILGITEKSFIAATSVPLKLTIYNFDGEVLQTVDMSKDVFNKRSNNDINLFLNKDSSKLLIQLKRRIIFYSFEQKRIVFQKTLRSKPTAMYFKYASDVIGIAYSNGVVEVRKLANFNEVIFHYSHVEPIVQHTLSTTADDALQVSIEATTFDGKPVLLSLGNNILKLETTEL</sequence>
<evidence type="ECO:0000313" key="4">
    <source>
        <dbReference type="Proteomes" id="UP000006310"/>
    </source>
</evidence>
<gene>
    <name evidence="3" type="primary">KNAG0M02230</name>
    <name evidence="3" type="ordered locus">KNAG_0M02230</name>
</gene>
<reference evidence="3 4" key="1">
    <citation type="journal article" date="2011" name="Proc. Natl. Acad. Sci. U.S.A.">
        <title>Evolutionary erosion of yeast sex chromosomes by mating-type switching accidents.</title>
        <authorList>
            <person name="Gordon J.L."/>
            <person name="Armisen D."/>
            <person name="Proux-Wera E."/>
            <person name="Oheigeartaigh S.S."/>
            <person name="Byrne K.P."/>
            <person name="Wolfe K.H."/>
        </authorList>
    </citation>
    <scope>NUCLEOTIDE SEQUENCE [LARGE SCALE GENOMIC DNA]</scope>
    <source>
        <strain evidence="4">ATCC MYA-139 / BCRC 22969 / CBS 8797 / CCRC 22969 / KCTC 17520 / NBRC 10181 / NCYC 3082</strain>
    </source>
</reference>
<evidence type="ECO:0000256" key="1">
    <source>
        <dbReference type="ARBA" id="ARBA00023054"/>
    </source>
</evidence>
<dbReference type="RefSeq" id="XP_022467320.1">
    <property type="nucleotide sequence ID" value="XM_022611089.1"/>
</dbReference>
<dbReference type="Proteomes" id="UP000006310">
    <property type="component" value="Chromosome 13"/>
</dbReference>
<dbReference type="GO" id="GO:0000321">
    <property type="term" value="P:re-entry into mitotic cell cycle after pheromone arrest"/>
    <property type="evidence" value="ECO:0007669"/>
    <property type="project" value="EnsemblFungi"/>
</dbReference>
<dbReference type="OMA" id="ERDRITW"/>
<dbReference type="GeneID" id="34528856"/>
<keyword evidence="4" id="KW-1185">Reference proteome</keyword>
<reference evidence="4" key="2">
    <citation type="submission" date="2012-08" db="EMBL/GenBank/DDBJ databases">
        <title>Genome sequence of Kazachstania naganishii.</title>
        <authorList>
            <person name="Gordon J.L."/>
            <person name="Armisen D."/>
            <person name="Proux-Wera E."/>
            <person name="OhEigeartaigh S.S."/>
            <person name="Byrne K.P."/>
            <person name="Wolfe K.H."/>
        </authorList>
    </citation>
    <scope>NUCLEOTIDE SEQUENCE [LARGE SCALE GENOMIC DNA]</scope>
    <source>
        <strain evidence="4">ATCC MYA-139 / BCRC 22969 / CBS 8797 / CCRC 22969 / KCTC 17520 / NBRC 10181 / NCYC 3082</strain>
    </source>
</reference>
<dbReference type="Pfam" id="PF08232">
    <property type="entry name" value="Striatin"/>
    <property type="match status" value="1"/>
</dbReference>
<dbReference type="EMBL" id="HE978326">
    <property type="protein sequence ID" value="CCK73076.1"/>
    <property type="molecule type" value="Genomic_DNA"/>
</dbReference>
<keyword evidence="1" id="KW-0175">Coiled coil</keyword>
<dbReference type="InterPro" id="IPR013258">
    <property type="entry name" value="Striatin_N"/>
</dbReference>
<dbReference type="eggNOG" id="KOG0642">
    <property type="taxonomic scope" value="Eukaryota"/>
</dbReference>